<evidence type="ECO:0000313" key="2">
    <source>
        <dbReference type="EMBL" id="JAP77167.1"/>
    </source>
</evidence>
<dbReference type="AlphaFoldDB" id="A0A131YE33"/>
<evidence type="ECO:0000256" key="1">
    <source>
        <dbReference type="SAM" id="SignalP"/>
    </source>
</evidence>
<feature type="chain" id="PRO_5007284872" description="Secreted protein" evidence="1">
    <location>
        <begin position="31"/>
        <end position="96"/>
    </location>
</feature>
<accession>A0A131YE33</accession>
<evidence type="ECO:0008006" key="3">
    <source>
        <dbReference type="Google" id="ProtNLM"/>
    </source>
</evidence>
<sequence length="96" mass="11207">MARMQSKENGSVSCFFLLLVMNFWETGAFSAHFSTISWNPLWQHLLPWTRNLAPRGSPDMFRYCQVLVGQLMAKTVAQQVFKAKYMKTPRITIQQY</sequence>
<reference evidence="2" key="1">
    <citation type="journal article" date="2016" name="Ticks Tick Borne Dis.">
        <title>De novo assembly and annotation of the salivary gland transcriptome of Rhipicephalus appendiculatus male and female ticks during blood feeding.</title>
        <authorList>
            <person name="de Castro M.H."/>
            <person name="de Klerk D."/>
            <person name="Pienaar R."/>
            <person name="Latif A.A."/>
            <person name="Rees D.J."/>
            <person name="Mans B.J."/>
        </authorList>
    </citation>
    <scope>NUCLEOTIDE SEQUENCE</scope>
    <source>
        <tissue evidence="2">Salivary glands</tissue>
    </source>
</reference>
<name>A0A131YE33_RHIAP</name>
<dbReference type="EMBL" id="GEDV01011390">
    <property type="protein sequence ID" value="JAP77167.1"/>
    <property type="molecule type" value="Transcribed_RNA"/>
</dbReference>
<feature type="signal peptide" evidence="1">
    <location>
        <begin position="1"/>
        <end position="30"/>
    </location>
</feature>
<organism evidence="2">
    <name type="scientific">Rhipicephalus appendiculatus</name>
    <name type="common">Brown ear tick</name>
    <dbReference type="NCBI Taxonomy" id="34631"/>
    <lineage>
        <taxon>Eukaryota</taxon>
        <taxon>Metazoa</taxon>
        <taxon>Ecdysozoa</taxon>
        <taxon>Arthropoda</taxon>
        <taxon>Chelicerata</taxon>
        <taxon>Arachnida</taxon>
        <taxon>Acari</taxon>
        <taxon>Parasitiformes</taxon>
        <taxon>Ixodida</taxon>
        <taxon>Ixodoidea</taxon>
        <taxon>Ixodidae</taxon>
        <taxon>Rhipicephalinae</taxon>
        <taxon>Rhipicephalus</taxon>
        <taxon>Rhipicephalus</taxon>
    </lineage>
</organism>
<proteinExistence type="predicted"/>
<keyword evidence="1" id="KW-0732">Signal</keyword>
<protein>
    <recommendedName>
        <fullName evidence="3">Secreted protein</fullName>
    </recommendedName>
</protein>